<feature type="region of interest" description="Disordered" evidence="1">
    <location>
        <begin position="275"/>
        <end position="360"/>
    </location>
</feature>
<sequence>MGALEPPPPVADLDLQNLTLDQLAQLVTEVSPDVFYERAHAFDVIAARYEQVQDDLERETRNMWEAWSGRIAESFDELVRQVSGLTAAVLQAVSNPGYSAAMRRAGDALAQAQQRMRDLQAQNRRGDPEAARQVLVDLGTAYSDSGAMMSPMPDVVTGLPVAAGNRAVPKVSPEAEEQLVKSGQQHSVGGGEGRAGADLGSVAFASLAGHHRIGSGVIIPLEISPGTSGHEAVCAVPVVLGRGVPEASPKAMEQHGEQPRTEAAVVLGRSPRMASPVVHAASAKPKKVGTERLATAECDQNQQSRRGGADEQTMATSSGPSNHEAQTVEPLPVTSAAPAATTAAPSQAAAGPAPQTPVEPAALQTGHSAQLHNAGHFATAPSAGPASPAAVTTHGTAATAGVLATERALPPGAAVPPAAGQQDAELAGTPPIFPGTVGPLRPTGEHSATGGFMGAMFRGHQGHEHANERNPADFLGDETGAWDSGDAGAPVLGRAGNSPQPVAESELEDIEELKKIKDPEVLRLALGRIKQEREERDH</sequence>
<feature type="compositionally biased region" description="Low complexity" evidence="1">
    <location>
        <begin position="411"/>
        <end position="420"/>
    </location>
</feature>
<gene>
    <name evidence="2" type="ORF">BB31_41880</name>
</gene>
<reference evidence="2 3" key="1">
    <citation type="journal article" date="2014" name="Genome Announc.">
        <title>Draft Genome Sequence of Amycolatopsis lurida NRRL 2430, Producer of the Glycopeptide Family Antibiotic Ristocetin.</title>
        <authorList>
            <person name="Kwun M.J."/>
            <person name="Hong H.J."/>
        </authorList>
    </citation>
    <scope>NUCLEOTIDE SEQUENCE [LARGE SCALE GENOMIC DNA]</scope>
    <source>
        <strain evidence="2 3">NRRL 2430</strain>
    </source>
</reference>
<dbReference type="InterPro" id="IPR036689">
    <property type="entry name" value="ESAT-6-like_sf"/>
</dbReference>
<feature type="compositionally biased region" description="Polar residues" evidence="1">
    <location>
        <begin position="313"/>
        <end position="325"/>
    </location>
</feature>
<proteinExistence type="predicted"/>
<comment type="caution">
    <text evidence="2">The sequence shown here is derived from an EMBL/GenBank/DDBJ whole genome shotgun (WGS) entry which is preliminary data.</text>
</comment>
<keyword evidence="3" id="KW-1185">Reference proteome</keyword>
<dbReference type="SUPFAM" id="SSF140453">
    <property type="entry name" value="EsxAB dimer-like"/>
    <property type="match status" value="1"/>
</dbReference>
<feature type="compositionally biased region" description="Low complexity" evidence="1">
    <location>
        <begin position="332"/>
        <end position="358"/>
    </location>
</feature>
<feature type="region of interest" description="Disordered" evidence="1">
    <location>
        <begin position="411"/>
        <end position="457"/>
    </location>
</feature>
<evidence type="ECO:0000256" key="1">
    <source>
        <dbReference type="SAM" id="MobiDB-lite"/>
    </source>
</evidence>
<name>A0A2P2FF61_AMYLU</name>
<dbReference type="Proteomes" id="UP000256220">
    <property type="component" value="Unassembled WGS sequence"/>
</dbReference>
<evidence type="ECO:0008006" key="4">
    <source>
        <dbReference type="Google" id="ProtNLM"/>
    </source>
</evidence>
<dbReference type="AlphaFoldDB" id="A0A2P2FF61"/>
<organism evidence="2 3">
    <name type="scientific">Amycolatopsis lurida NRRL 2430</name>
    <dbReference type="NCBI Taxonomy" id="1460371"/>
    <lineage>
        <taxon>Bacteria</taxon>
        <taxon>Bacillati</taxon>
        <taxon>Actinomycetota</taxon>
        <taxon>Actinomycetes</taxon>
        <taxon>Pseudonocardiales</taxon>
        <taxon>Pseudonocardiaceae</taxon>
        <taxon>Amycolatopsis</taxon>
    </lineage>
</organism>
<evidence type="ECO:0000313" key="2">
    <source>
        <dbReference type="EMBL" id="KFU75361.1"/>
    </source>
</evidence>
<protein>
    <recommendedName>
        <fullName evidence="4">PPE family domain-containing protein</fullName>
    </recommendedName>
</protein>
<dbReference type="RefSeq" id="WP_034324508.1">
    <property type="nucleotide sequence ID" value="NZ_JFBM01000073.1"/>
</dbReference>
<dbReference type="EMBL" id="JFBM01000073">
    <property type="protein sequence ID" value="KFU75361.1"/>
    <property type="molecule type" value="Genomic_DNA"/>
</dbReference>
<evidence type="ECO:0000313" key="3">
    <source>
        <dbReference type="Proteomes" id="UP000256220"/>
    </source>
</evidence>
<accession>A0A2P2FF61</accession>